<dbReference type="EMBL" id="LR134182">
    <property type="protein sequence ID" value="VEB39894.1"/>
    <property type="molecule type" value="Genomic_DNA"/>
</dbReference>
<name>A0A3S4I2N0_CHRVL</name>
<dbReference type="Proteomes" id="UP000275777">
    <property type="component" value="Chromosome"/>
</dbReference>
<dbReference type="AlphaFoldDB" id="A0A3S4I2N0"/>
<dbReference type="GO" id="GO:0070402">
    <property type="term" value="F:NADPH binding"/>
    <property type="evidence" value="ECO:0007669"/>
    <property type="project" value="TreeGrafter"/>
</dbReference>
<dbReference type="GO" id="GO:0005829">
    <property type="term" value="C:cytosol"/>
    <property type="evidence" value="ECO:0007669"/>
    <property type="project" value="TreeGrafter"/>
</dbReference>
<feature type="region of interest" description="Disordered" evidence="3">
    <location>
        <begin position="78"/>
        <end position="98"/>
    </location>
</feature>
<evidence type="ECO:0000256" key="3">
    <source>
        <dbReference type="SAM" id="MobiDB-lite"/>
    </source>
</evidence>
<keyword evidence="2 5" id="KW-0560">Oxidoreductase</keyword>
<protein>
    <submittedName>
        <fullName evidence="5">Quinone oxidoreductase 1</fullName>
        <ecNumber evidence="5">1.6.5.5</ecNumber>
    </submittedName>
</protein>
<feature type="domain" description="Alcohol dehydrogenase-like N-terminal" evidence="4">
    <location>
        <begin position="27"/>
        <end position="79"/>
    </location>
</feature>
<accession>A0A3S4I2N0</accession>
<evidence type="ECO:0000259" key="4">
    <source>
        <dbReference type="Pfam" id="PF08240"/>
    </source>
</evidence>
<dbReference type="Gene3D" id="3.90.180.10">
    <property type="entry name" value="Medium-chain alcohol dehydrogenases, catalytic domain"/>
    <property type="match status" value="1"/>
</dbReference>
<evidence type="ECO:0000313" key="6">
    <source>
        <dbReference type="Proteomes" id="UP000275777"/>
    </source>
</evidence>
<organism evidence="5 6">
    <name type="scientific">Chromobacterium violaceum</name>
    <dbReference type="NCBI Taxonomy" id="536"/>
    <lineage>
        <taxon>Bacteria</taxon>
        <taxon>Pseudomonadati</taxon>
        <taxon>Pseudomonadota</taxon>
        <taxon>Betaproteobacteria</taxon>
        <taxon>Neisseriales</taxon>
        <taxon>Chromobacteriaceae</taxon>
        <taxon>Chromobacterium</taxon>
    </lineage>
</organism>
<dbReference type="EC" id="1.6.5.5" evidence="5"/>
<dbReference type="GO" id="GO:0003960">
    <property type="term" value="F:quinone reductase (NADPH) activity"/>
    <property type="evidence" value="ECO:0007669"/>
    <property type="project" value="UniProtKB-EC"/>
</dbReference>
<evidence type="ECO:0000313" key="5">
    <source>
        <dbReference type="EMBL" id="VEB39894.1"/>
    </source>
</evidence>
<dbReference type="Pfam" id="PF08240">
    <property type="entry name" value="ADH_N"/>
    <property type="match status" value="1"/>
</dbReference>
<dbReference type="InterPro" id="IPR013154">
    <property type="entry name" value="ADH-like_N"/>
</dbReference>
<dbReference type="GO" id="GO:0035925">
    <property type="term" value="F:mRNA 3'-UTR AU-rich region binding"/>
    <property type="evidence" value="ECO:0007669"/>
    <property type="project" value="TreeGrafter"/>
</dbReference>
<keyword evidence="1" id="KW-0521">NADP</keyword>
<evidence type="ECO:0000256" key="2">
    <source>
        <dbReference type="ARBA" id="ARBA00023002"/>
    </source>
</evidence>
<sequence length="98" mass="9933">MSQAIVFAETGGPEVLRLQSAEVGQPGPGQARVRHTAIGVNFIDTYQRSGLYPTPLPSGLGSEAAGVVEAVGEGVAGLRPATASPTPAARWAPIRPSG</sequence>
<dbReference type="InterPro" id="IPR011032">
    <property type="entry name" value="GroES-like_sf"/>
</dbReference>
<dbReference type="PANTHER" id="PTHR48106:SF13">
    <property type="entry name" value="QUINONE OXIDOREDUCTASE-RELATED"/>
    <property type="match status" value="1"/>
</dbReference>
<proteinExistence type="predicted"/>
<evidence type="ECO:0000256" key="1">
    <source>
        <dbReference type="ARBA" id="ARBA00022857"/>
    </source>
</evidence>
<gene>
    <name evidence="5" type="primary">qorA_1</name>
    <name evidence="5" type="ORF">NCTC9695_00279</name>
</gene>
<dbReference type="SUPFAM" id="SSF50129">
    <property type="entry name" value="GroES-like"/>
    <property type="match status" value="1"/>
</dbReference>
<reference evidence="5 6" key="1">
    <citation type="submission" date="2018-12" db="EMBL/GenBank/DDBJ databases">
        <authorList>
            <consortium name="Pathogen Informatics"/>
        </authorList>
    </citation>
    <scope>NUCLEOTIDE SEQUENCE [LARGE SCALE GENOMIC DNA]</scope>
    <source>
        <strain evidence="5 6">NCTC9695</strain>
    </source>
</reference>
<dbReference type="PANTHER" id="PTHR48106">
    <property type="entry name" value="QUINONE OXIDOREDUCTASE PIG3-RELATED"/>
    <property type="match status" value="1"/>
</dbReference>